<dbReference type="EMBL" id="QPJJ01000003">
    <property type="protein sequence ID" value="RCW74866.1"/>
    <property type="molecule type" value="Genomic_DNA"/>
</dbReference>
<gene>
    <name evidence="4" type="ORF">DFR57_103162</name>
</gene>
<proteinExistence type="predicted"/>
<dbReference type="InterPro" id="IPR046834">
    <property type="entry name" value="ABC_ATPase_C"/>
</dbReference>
<feature type="domain" description="ATPase of the ABC class C-terminal" evidence="1">
    <location>
        <begin position="182"/>
        <end position="453"/>
    </location>
</feature>
<dbReference type="InterPro" id="IPR027417">
    <property type="entry name" value="P-loop_NTPase"/>
</dbReference>
<dbReference type="InterPro" id="IPR046833">
    <property type="entry name" value="ABC_N"/>
</dbReference>
<dbReference type="PANTHER" id="PTHR38149">
    <property type="entry name" value="ATPASE"/>
    <property type="match status" value="1"/>
</dbReference>
<dbReference type="SUPFAM" id="SSF52540">
    <property type="entry name" value="P-loop containing nucleoside triphosphate hydrolases"/>
    <property type="match status" value="1"/>
</dbReference>
<dbReference type="Pfam" id="PF21117">
    <property type="entry name" value="MRB1590_C"/>
    <property type="match status" value="1"/>
</dbReference>
<evidence type="ECO:0000259" key="2">
    <source>
        <dbReference type="Pfam" id="PF20446"/>
    </source>
</evidence>
<feature type="domain" description="ATPase of the ABC class N-terminal" evidence="2">
    <location>
        <begin position="15"/>
        <end position="174"/>
    </location>
</feature>
<keyword evidence="5" id="KW-1185">Reference proteome</keyword>
<protein>
    <submittedName>
        <fullName evidence="4">Putative ABC-class ATPase</fullName>
    </submittedName>
</protein>
<evidence type="ECO:0000259" key="1">
    <source>
        <dbReference type="Pfam" id="PF09818"/>
    </source>
</evidence>
<dbReference type="Pfam" id="PF09818">
    <property type="entry name" value="ABC_ATPase"/>
    <property type="match status" value="1"/>
</dbReference>
<dbReference type="InterPro" id="IPR049069">
    <property type="entry name" value="MRB1590-like_C"/>
</dbReference>
<evidence type="ECO:0000313" key="5">
    <source>
        <dbReference type="Proteomes" id="UP000252585"/>
    </source>
</evidence>
<dbReference type="Proteomes" id="UP000252585">
    <property type="component" value="Unassembled WGS sequence"/>
</dbReference>
<name>A0A368Y6A9_9BACI</name>
<dbReference type="AlphaFoldDB" id="A0A368Y6A9"/>
<dbReference type="InterPro" id="IPR019195">
    <property type="entry name" value="ABC_ATPase_put"/>
</dbReference>
<accession>A0A368Y6A9</accession>
<reference evidence="4 5" key="1">
    <citation type="submission" date="2018-07" db="EMBL/GenBank/DDBJ databases">
        <title>Genomic Encyclopedia of Type Strains, Phase IV (KMG-IV): sequencing the most valuable type-strain genomes for metagenomic binning, comparative biology and taxonomic classification.</title>
        <authorList>
            <person name="Goeker M."/>
        </authorList>
    </citation>
    <scope>NUCLEOTIDE SEQUENCE [LARGE SCALE GENOMIC DNA]</scope>
    <source>
        <strain evidence="4 5">DSM 27696</strain>
    </source>
</reference>
<organism evidence="4 5">
    <name type="scientific">Saliterribacillus persicus</name>
    <dbReference type="NCBI Taxonomy" id="930114"/>
    <lineage>
        <taxon>Bacteria</taxon>
        <taxon>Bacillati</taxon>
        <taxon>Bacillota</taxon>
        <taxon>Bacilli</taxon>
        <taxon>Bacillales</taxon>
        <taxon>Bacillaceae</taxon>
        <taxon>Saliterribacillus</taxon>
    </lineage>
</organism>
<dbReference type="PANTHER" id="PTHR38149:SF1">
    <property type="entry name" value="ATPASE"/>
    <property type="match status" value="1"/>
</dbReference>
<evidence type="ECO:0000313" key="4">
    <source>
        <dbReference type="EMBL" id="RCW74866.1"/>
    </source>
</evidence>
<feature type="domain" description="MRB1590-like C-terminal" evidence="3">
    <location>
        <begin position="477"/>
        <end position="580"/>
    </location>
</feature>
<comment type="caution">
    <text evidence="4">The sequence shown here is derived from an EMBL/GenBank/DDBJ whole genome shotgun (WGS) entry which is preliminary data.</text>
</comment>
<sequence length="582" mass="65200">MALCLTLEGREIGSMQVLKNKLKKIDGKGYKAYKDIQGTYDFDQFKIAIDYVQGDPFASPSKIRIIVPGKIHPLKIEWLDNKQRKIYIEDCLLREIASKIEISKNRGKGSGKSGLIMIDKPGQEILDRTAVTMTKDETTICLSLGLPANGRKINGREAEKLFFDTIPSILKASIFSIKKERYDQAAMLADQHQAIREEMKKQGWIAFVANGSILPRESGISNRPMKDAVSFKSPKENEVGIKIPHQGNEVIGMAIKKGITLIVGGGYHGKSTLLQALERGVYHHIRQDGREFVLTDPNAVKIRAEDGRQISNVDITAFINDLPQKKDTRKFTTENASGSTSQAANVVECIEAGATTLLIDEDTSATNFMIRDKRMQSLVAKDKEPITPFIDKIKALYNQQAVSTIFVMGGSGEYFDVADQVIMMDEYRPLDVTNEANEIAEKYPSNRGADQENKGDFYHSRCFLPSSLRLDHGKKKRVQAKSLSHILMGRSLIELDQVEQLVDTSQTRTLAEILRYLERKSILNEKLSLNELLDQIEALLDKDGLQGIAFHPTEHPGDLARPRRHEIAACLNRMRSATVKQL</sequence>
<evidence type="ECO:0000259" key="3">
    <source>
        <dbReference type="Pfam" id="PF21117"/>
    </source>
</evidence>
<dbReference type="Pfam" id="PF20446">
    <property type="entry name" value="ABC_N"/>
    <property type="match status" value="1"/>
</dbReference>